<dbReference type="AlphaFoldDB" id="A0A0C2YQK5"/>
<keyword evidence="2" id="KW-1185">Reference proteome</keyword>
<dbReference type="OrthoDB" id="7319474at2"/>
<sequence>MADIQWNRYINRLCDLRGDARFDDMLIGCIAAFHAKGRSSDKQGDWLVRQLDMHYGIQVAHQGAIQLTKEQRRPIRQAVDWTNTNASSGRMAYLHGRFPHAFHTVSTSFPHGFHTKGANSSVSAMTYPVTIARLLLKLIDAPLAFSRPPAKTDGLSAQVDGGSPVARHQITEATLPIAVNTNVIDDAASPLRGFAAKSDEPFHQGKDPKTANANWPMGAKANRPMGQVKANSQKANISLWVDGGSRSHVRGRLEVGDKEFRLNFRTLRRAEELIYVEQAQGAEARQWYEAISGHLIPSLQAKADAASGRLPQNHVASAVHEVSDTHCQQIGLVGGFAFLSYRGEVPSRCIVQINDTTWQFELQATRSPNAKAPQFKATAEPSSLAA</sequence>
<dbReference type="Proteomes" id="UP000031971">
    <property type="component" value="Unassembled WGS sequence"/>
</dbReference>
<organism evidence="1 2">
    <name type="scientific">Paramagnetospirillum magnetotacticum MS-1</name>
    <dbReference type="NCBI Taxonomy" id="272627"/>
    <lineage>
        <taxon>Bacteria</taxon>
        <taxon>Pseudomonadati</taxon>
        <taxon>Pseudomonadota</taxon>
        <taxon>Alphaproteobacteria</taxon>
        <taxon>Rhodospirillales</taxon>
        <taxon>Magnetospirillaceae</taxon>
        <taxon>Paramagnetospirillum</taxon>
    </lineage>
</organism>
<comment type="caution">
    <text evidence="1">The sequence shown here is derived from an EMBL/GenBank/DDBJ whole genome shotgun (WGS) entry which is preliminary data.</text>
</comment>
<protein>
    <submittedName>
        <fullName evidence="1">Uncharacterized protein</fullName>
    </submittedName>
</protein>
<reference evidence="1 2" key="1">
    <citation type="submission" date="2015-01" db="EMBL/GenBank/DDBJ databases">
        <title>Genome Sequence of Magnetospirillum magnetotacticum Strain MS-1.</title>
        <authorList>
            <person name="Marinov G.K."/>
            <person name="Smalley M.D."/>
            <person name="DeSalvo G."/>
        </authorList>
    </citation>
    <scope>NUCLEOTIDE SEQUENCE [LARGE SCALE GENOMIC DNA]</scope>
    <source>
        <strain evidence="1 2">MS-1</strain>
    </source>
</reference>
<evidence type="ECO:0000313" key="1">
    <source>
        <dbReference type="EMBL" id="KIL97403.1"/>
    </source>
</evidence>
<proteinExistence type="predicted"/>
<name>A0A0C2YQK5_PARME</name>
<evidence type="ECO:0000313" key="2">
    <source>
        <dbReference type="Proteomes" id="UP000031971"/>
    </source>
</evidence>
<accession>A0A0C2YQK5</accession>
<gene>
    <name evidence="1" type="ORF">CCC_00464</name>
</gene>
<dbReference type="RefSeq" id="WP_152619786.1">
    <property type="nucleotide sequence ID" value="NZ_JXSL01000030.1"/>
</dbReference>
<dbReference type="EMBL" id="JXSL01000030">
    <property type="protein sequence ID" value="KIL97403.1"/>
    <property type="molecule type" value="Genomic_DNA"/>
</dbReference>